<feature type="transmembrane region" description="Helical" evidence="6">
    <location>
        <begin position="131"/>
        <end position="161"/>
    </location>
</feature>
<keyword evidence="4 6" id="KW-1133">Transmembrane helix</keyword>
<reference evidence="9" key="1">
    <citation type="journal article" date="2019" name="Int. J. Syst. Evol. Microbiol.">
        <title>The Global Catalogue of Microorganisms (GCM) 10K type strain sequencing project: providing services to taxonomists for standard genome sequencing and annotation.</title>
        <authorList>
            <consortium name="The Broad Institute Genomics Platform"/>
            <consortium name="The Broad Institute Genome Sequencing Center for Infectious Disease"/>
            <person name="Wu L."/>
            <person name="Ma J."/>
        </authorList>
    </citation>
    <scope>NUCLEOTIDE SEQUENCE [LARGE SCALE GENOMIC DNA]</scope>
    <source>
        <strain evidence="9">JCM 18657</strain>
    </source>
</reference>
<dbReference type="EMBL" id="JBHTGQ010000023">
    <property type="protein sequence ID" value="MFC7750345.1"/>
    <property type="molecule type" value="Genomic_DNA"/>
</dbReference>
<keyword evidence="3 6" id="KW-0812">Transmembrane</keyword>
<dbReference type="InterPro" id="IPR051790">
    <property type="entry name" value="Cytochrome_c-biogenesis_DsbD"/>
</dbReference>
<feature type="transmembrane region" description="Helical" evidence="6">
    <location>
        <begin position="91"/>
        <end position="111"/>
    </location>
</feature>
<evidence type="ECO:0000256" key="1">
    <source>
        <dbReference type="ARBA" id="ARBA00004141"/>
    </source>
</evidence>
<protein>
    <submittedName>
        <fullName evidence="8">Cytochrome c biogenesis CcdA family protein</fullName>
    </submittedName>
</protein>
<sequence>MEQISLWVAFGAGIASFISPCCLPLYPSYLSYITGISVRELKEAGTASAVRRSSLIHTLFFILGFSLIFYSLGFGAGVVGDLFRDFNNKELLRRLAAIWIFLMGLFLLGVFKPQFLMKERKLNIKWKPAGWLGSVIVGMGFAAGWSPCVGPILGSILTLAATEPGSWFSLITAYVLGFAIPFFVLAFFIGSTKWITRYSGTVMKIGGVVMIVMAVLLFFDRMTLITIWLNERTPDWLKF</sequence>
<organism evidence="8 9">
    <name type="scientific">Paenibacillus thermoaerophilus</name>
    <dbReference type="NCBI Taxonomy" id="1215385"/>
    <lineage>
        <taxon>Bacteria</taxon>
        <taxon>Bacillati</taxon>
        <taxon>Bacillota</taxon>
        <taxon>Bacilli</taxon>
        <taxon>Bacillales</taxon>
        <taxon>Paenibacillaceae</taxon>
        <taxon>Paenibacillus</taxon>
    </lineage>
</organism>
<dbReference type="PANTHER" id="PTHR31272">
    <property type="entry name" value="CYTOCHROME C-TYPE BIOGENESIS PROTEIN HI_1454-RELATED"/>
    <property type="match status" value="1"/>
</dbReference>
<keyword evidence="9" id="KW-1185">Reference proteome</keyword>
<evidence type="ECO:0000313" key="8">
    <source>
        <dbReference type="EMBL" id="MFC7750345.1"/>
    </source>
</evidence>
<evidence type="ECO:0000256" key="5">
    <source>
        <dbReference type="ARBA" id="ARBA00023136"/>
    </source>
</evidence>
<proteinExistence type="inferred from homology"/>
<comment type="caution">
    <text evidence="8">The sequence shown here is derived from an EMBL/GenBank/DDBJ whole genome shotgun (WGS) entry which is preliminary data.</text>
</comment>
<comment type="similarity">
    <text evidence="2">Belongs to the DsbD family.</text>
</comment>
<evidence type="ECO:0000256" key="4">
    <source>
        <dbReference type="ARBA" id="ARBA00022989"/>
    </source>
</evidence>
<evidence type="ECO:0000313" key="9">
    <source>
        <dbReference type="Proteomes" id="UP001596528"/>
    </source>
</evidence>
<evidence type="ECO:0000256" key="6">
    <source>
        <dbReference type="SAM" id="Phobius"/>
    </source>
</evidence>
<name>A0ABW2V4I9_9BACL</name>
<dbReference type="RefSeq" id="WP_138788038.1">
    <property type="nucleotide sequence ID" value="NZ_JBHTGQ010000023.1"/>
</dbReference>
<feature type="transmembrane region" description="Helical" evidence="6">
    <location>
        <begin position="6"/>
        <end position="26"/>
    </location>
</feature>
<evidence type="ECO:0000256" key="2">
    <source>
        <dbReference type="ARBA" id="ARBA00006143"/>
    </source>
</evidence>
<comment type="subcellular location">
    <subcellularLocation>
        <location evidence="1">Membrane</location>
        <topology evidence="1">Multi-pass membrane protein</topology>
    </subcellularLocation>
</comment>
<dbReference type="PANTHER" id="PTHR31272:SF4">
    <property type="entry name" value="CYTOCHROME C-TYPE BIOGENESIS PROTEIN HI_1454-RELATED"/>
    <property type="match status" value="1"/>
</dbReference>
<dbReference type="InterPro" id="IPR003834">
    <property type="entry name" value="Cyt_c_assmbl_TM_dom"/>
</dbReference>
<evidence type="ECO:0000259" key="7">
    <source>
        <dbReference type="Pfam" id="PF02683"/>
    </source>
</evidence>
<keyword evidence="5 6" id="KW-0472">Membrane</keyword>
<gene>
    <name evidence="8" type="ORF">ACFQWB_10445</name>
</gene>
<evidence type="ECO:0000256" key="3">
    <source>
        <dbReference type="ARBA" id="ARBA00022692"/>
    </source>
</evidence>
<accession>A0ABW2V4I9</accession>
<feature type="transmembrane region" description="Helical" evidence="6">
    <location>
        <begin position="201"/>
        <end position="219"/>
    </location>
</feature>
<feature type="transmembrane region" description="Helical" evidence="6">
    <location>
        <begin position="59"/>
        <end position="79"/>
    </location>
</feature>
<feature type="transmembrane region" description="Helical" evidence="6">
    <location>
        <begin position="167"/>
        <end position="189"/>
    </location>
</feature>
<feature type="domain" description="Cytochrome C biogenesis protein transmembrane" evidence="7">
    <location>
        <begin position="6"/>
        <end position="217"/>
    </location>
</feature>
<dbReference type="Proteomes" id="UP001596528">
    <property type="component" value="Unassembled WGS sequence"/>
</dbReference>
<dbReference type="Pfam" id="PF02683">
    <property type="entry name" value="DsbD_TM"/>
    <property type="match status" value="1"/>
</dbReference>